<dbReference type="FunFam" id="1.20.5.300:FF:000001">
    <property type="entry name" value="striatin isoform X1"/>
    <property type="match status" value="1"/>
</dbReference>
<keyword evidence="4" id="KW-0597">Phosphoprotein</keyword>
<evidence type="ECO:0000256" key="1">
    <source>
        <dbReference type="ARBA" id="ARBA00004496"/>
    </source>
</evidence>
<evidence type="ECO:0000259" key="9">
    <source>
        <dbReference type="Pfam" id="PF08232"/>
    </source>
</evidence>
<protein>
    <recommendedName>
        <fullName evidence="9">Striatin N-terminal domain-containing protein</fullName>
    </recommendedName>
</protein>
<evidence type="ECO:0000313" key="11">
    <source>
        <dbReference type="Proteomes" id="UP000681720"/>
    </source>
</evidence>
<accession>A0A8S3G4H3</accession>
<feature type="domain" description="Striatin N-terminal" evidence="9">
    <location>
        <begin position="32"/>
        <end position="154"/>
    </location>
</feature>
<dbReference type="InterPro" id="IPR051488">
    <property type="entry name" value="WD_repeat_striatin"/>
</dbReference>
<dbReference type="GO" id="GO:0005737">
    <property type="term" value="C:cytoplasm"/>
    <property type="evidence" value="ECO:0007669"/>
    <property type="project" value="UniProtKB-SubCell"/>
</dbReference>
<keyword evidence="7" id="KW-0175">Coiled coil</keyword>
<keyword evidence="6" id="KW-0112">Calmodulin-binding</keyword>
<dbReference type="Proteomes" id="UP000681720">
    <property type="component" value="Unassembled WGS sequence"/>
</dbReference>
<comment type="subcellular location">
    <subcellularLocation>
        <location evidence="1">Cytoplasm</location>
    </subcellularLocation>
</comment>
<dbReference type="PANTHER" id="PTHR15653">
    <property type="entry name" value="STRIATIN"/>
    <property type="match status" value="1"/>
</dbReference>
<evidence type="ECO:0000256" key="6">
    <source>
        <dbReference type="ARBA" id="ARBA00022860"/>
    </source>
</evidence>
<comment type="similarity">
    <text evidence="2">Belongs to the WD repeat striatin family.</text>
</comment>
<feature type="region of interest" description="Disordered" evidence="8">
    <location>
        <begin position="109"/>
        <end position="139"/>
    </location>
</feature>
<reference evidence="10" key="1">
    <citation type="submission" date="2021-02" db="EMBL/GenBank/DDBJ databases">
        <authorList>
            <person name="Nowell W R."/>
        </authorList>
    </citation>
    <scope>NUCLEOTIDE SEQUENCE</scope>
</reference>
<evidence type="ECO:0000256" key="7">
    <source>
        <dbReference type="ARBA" id="ARBA00023054"/>
    </source>
</evidence>
<sequence>MDGSETQISYQTDSQAAASEMANVDAQRPLYTVPGILHFLQHEWTRFEIERQQWETERAEFQARIAFLQGERQGQENLKNALVRRIKMLEYALKQERLKFNKLKYGSENAPVEDHKSTSNDAPHYDDDENKDGVNLGYGDNSVSFKQGRQLLRQYVI</sequence>
<dbReference type="EMBL" id="CAJOBJ010288839">
    <property type="protein sequence ID" value="CAF5152045.1"/>
    <property type="molecule type" value="Genomic_DNA"/>
</dbReference>
<gene>
    <name evidence="10" type="ORF">GIL414_LOCUS65124</name>
</gene>
<proteinExistence type="inferred from homology"/>
<dbReference type="Pfam" id="PF08232">
    <property type="entry name" value="Striatin"/>
    <property type="match status" value="1"/>
</dbReference>
<evidence type="ECO:0000256" key="8">
    <source>
        <dbReference type="SAM" id="MobiDB-lite"/>
    </source>
</evidence>
<dbReference type="Gene3D" id="1.20.5.300">
    <property type="match status" value="1"/>
</dbReference>
<comment type="caution">
    <text evidence="10">The sequence shown here is derived from an EMBL/GenBank/DDBJ whole genome shotgun (WGS) entry which is preliminary data.</text>
</comment>
<organism evidence="10 11">
    <name type="scientific">Rotaria magnacalcarata</name>
    <dbReference type="NCBI Taxonomy" id="392030"/>
    <lineage>
        <taxon>Eukaryota</taxon>
        <taxon>Metazoa</taxon>
        <taxon>Spiralia</taxon>
        <taxon>Gnathifera</taxon>
        <taxon>Rotifera</taxon>
        <taxon>Eurotatoria</taxon>
        <taxon>Bdelloidea</taxon>
        <taxon>Philodinida</taxon>
        <taxon>Philodinidae</taxon>
        <taxon>Rotaria</taxon>
    </lineage>
</organism>
<keyword evidence="3" id="KW-0963">Cytoplasm</keyword>
<evidence type="ECO:0000256" key="2">
    <source>
        <dbReference type="ARBA" id="ARBA00009616"/>
    </source>
</evidence>
<dbReference type="AlphaFoldDB" id="A0A8S3G4H3"/>
<name>A0A8S3G4H3_9BILA</name>
<dbReference type="InterPro" id="IPR013258">
    <property type="entry name" value="Striatin_N"/>
</dbReference>
<dbReference type="GO" id="GO:0005516">
    <property type="term" value="F:calmodulin binding"/>
    <property type="evidence" value="ECO:0007669"/>
    <property type="project" value="UniProtKB-KW"/>
</dbReference>
<evidence type="ECO:0000256" key="3">
    <source>
        <dbReference type="ARBA" id="ARBA00022490"/>
    </source>
</evidence>
<keyword evidence="5" id="KW-0677">Repeat</keyword>
<evidence type="ECO:0000313" key="10">
    <source>
        <dbReference type="EMBL" id="CAF5152045.1"/>
    </source>
</evidence>
<evidence type="ECO:0000256" key="4">
    <source>
        <dbReference type="ARBA" id="ARBA00022553"/>
    </source>
</evidence>
<dbReference type="PANTHER" id="PTHR15653:SF0">
    <property type="entry name" value="CONNECTOR OF KINASE TO AP-1, ISOFORM E"/>
    <property type="match status" value="1"/>
</dbReference>
<evidence type="ECO:0000256" key="5">
    <source>
        <dbReference type="ARBA" id="ARBA00022737"/>
    </source>
</evidence>